<gene>
    <name evidence="11" type="ORF">CcCBS67573_g06292</name>
</gene>
<evidence type="ECO:0000256" key="2">
    <source>
        <dbReference type="ARBA" id="ARBA00007228"/>
    </source>
</evidence>
<keyword evidence="12" id="KW-1185">Reference proteome</keyword>
<evidence type="ECO:0000256" key="4">
    <source>
        <dbReference type="ARBA" id="ARBA00022603"/>
    </source>
</evidence>
<evidence type="ECO:0000256" key="3">
    <source>
        <dbReference type="ARBA" id="ARBA00022552"/>
    </source>
</evidence>
<keyword evidence="3" id="KW-0698">rRNA processing</keyword>
<evidence type="ECO:0000256" key="6">
    <source>
        <dbReference type="ARBA" id="ARBA00022691"/>
    </source>
</evidence>
<dbReference type="Pfam" id="PF00588">
    <property type="entry name" value="SpoU_methylase"/>
    <property type="match status" value="1"/>
</dbReference>
<evidence type="ECO:0000256" key="7">
    <source>
        <dbReference type="ARBA" id="ARBA00022946"/>
    </source>
</evidence>
<comment type="subcellular location">
    <subcellularLocation>
        <location evidence="1">Mitochondrion</location>
    </subcellularLocation>
</comment>
<protein>
    <recommendedName>
        <fullName evidence="9">rRNA methyltransferase 1, mitochondrial</fullName>
    </recommendedName>
</protein>
<dbReference type="AlphaFoldDB" id="A0A507F799"/>
<dbReference type="SMART" id="SM00967">
    <property type="entry name" value="SpoU_sub_bind"/>
    <property type="match status" value="1"/>
</dbReference>
<evidence type="ECO:0000259" key="10">
    <source>
        <dbReference type="SMART" id="SM00967"/>
    </source>
</evidence>
<evidence type="ECO:0000256" key="5">
    <source>
        <dbReference type="ARBA" id="ARBA00022679"/>
    </source>
</evidence>
<dbReference type="GO" id="GO:0003723">
    <property type="term" value="F:RNA binding"/>
    <property type="evidence" value="ECO:0007669"/>
    <property type="project" value="InterPro"/>
</dbReference>
<dbReference type="InterPro" id="IPR001537">
    <property type="entry name" value="SpoU_MeTrfase"/>
</dbReference>
<keyword evidence="5" id="KW-0808">Transferase</keyword>
<dbReference type="SUPFAM" id="SSF75217">
    <property type="entry name" value="alpha/beta knot"/>
    <property type="match status" value="1"/>
</dbReference>
<comment type="similarity">
    <text evidence="2">Belongs to the class IV-like SAM-binding methyltransferase superfamily. RNA methyltransferase TrmH family.</text>
</comment>
<keyword evidence="8" id="KW-0496">Mitochondrion</keyword>
<dbReference type="InterPro" id="IPR029026">
    <property type="entry name" value="tRNA_m1G_MTases_N"/>
</dbReference>
<dbReference type="Pfam" id="PF08032">
    <property type="entry name" value="SpoU_sub_bind"/>
    <property type="match status" value="1"/>
</dbReference>
<sequence length="331" mass="34980">MLALPSQLYRIASTSIKAALLLMKLGNAFVPQTIYGLLGVKTANVKMAATFEAASKKPLLYGSAPVLAALSSQRRRMFKLFAEGDSTHAAAAVSLARAAKLPVHYTLPKTLSGASTHNGLALEVSPIQLTSLRALGPFDTLESCYDAFSGGKDEISFEFTQRPESPAFPLWLALDSIRDPMNLGAILRSASFFGLDGIVTTTTNTAPLSPVVSKASAGVLESFETLYSTKNLPSFLSASKEAGWTVFGTDIGAPASKVLNCWDMPSINTPVIVVMGSEGEGLRKIVSNQCNAHLLIPGGDSRKLEGKGSLDSLNVSVAAGILLSHLSRKHK</sequence>
<dbReference type="PANTHER" id="PTHR46103:SF1">
    <property type="entry name" value="RRNA METHYLTRANSFERASE 1, MITOCHONDRIAL"/>
    <property type="match status" value="1"/>
</dbReference>
<dbReference type="InterPro" id="IPR047182">
    <property type="entry name" value="MRM1"/>
</dbReference>
<evidence type="ECO:0000256" key="9">
    <source>
        <dbReference type="ARBA" id="ARBA00034881"/>
    </source>
</evidence>
<evidence type="ECO:0000313" key="12">
    <source>
        <dbReference type="Proteomes" id="UP000320333"/>
    </source>
</evidence>
<keyword evidence="7" id="KW-0809">Transit peptide</keyword>
<accession>A0A507F799</accession>
<dbReference type="InterPro" id="IPR013123">
    <property type="entry name" value="SpoU_subst-bd"/>
</dbReference>
<dbReference type="GO" id="GO:0016435">
    <property type="term" value="F:rRNA (guanine) methyltransferase activity"/>
    <property type="evidence" value="ECO:0007669"/>
    <property type="project" value="TreeGrafter"/>
</dbReference>
<feature type="domain" description="RNA 2-O ribose methyltransferase substrate binding" evidence="10">
    <location>
        <begin position="59"/>
        <end position="130"/>
    </location>
</feature>
<dbReference type="Gene3D" id="3.40.1280.10">
    <property type="match status" value="1"/>
</dbReference>
<dbReference type="STRING" id="246404.A0A507F799"/>
<proteinExistence type="inferred from homology"/>
<keyword evidence="6" id="KW-0949">S-adenosyl-L-methionine</keyword>
<dbReference type="InterPro" id="IPR029028">
    <property type="entry name" value="Alpha/beta_knot_MTases"/>
</dbReference>
<dbReference type="OrthoDB" id="270651at2759"/>
<dbReference type="Gene3D" id="3.30.1330.30">
    <property type="match status" value="1"/>
</dbReference>
<evidence type="ECO:0000313" key="11">
    <source>
        <dbReference type="EMBL" id="TPX71248.1"/>
    </source>
</evidence>
<dbReference type="GO" id="GO:0005739">
    <property type="term" value="C:mitochondrion"/>
    <property type="evidence" value="ECO:0007669"/>
    <property type="project" value="UniProtKB-SubCell"/>
</dbReference>
<dbReference type="EMBL" id="QEAP01000261">
    <property type="protein sequence ID" value="TPX71248.1"/>
    <property type="molecule type" value="Genomic_DNA"/>
</dbReference>
<dbReference type="InterPro" id="IPR029064">
    <property type="entry name" value="Ribosomal_eL30-like_sf"/>
</dbReference>
<dbReference type="SUPFAM" id="SSF55315">
    <property type="entry name" value="L30e-like"/>
    <property type="match status" value="1"/>
</dbReference>
<name>A0A507F799_9FUNG</name>
<comment type="caution">
    <text evidence="11">The sequence shown here is derived from an EMBL/GenBank/DDBJ whole genome shotgun (WGS) entry which is preliminary data.</text>
</comment>
<evidence type="ECO:0000256" key="1">
    <source>
        <dbReference type="ARBA" id="ARBA00004173"/>
    </source>
</evidence>
<organism evidence="11 12">
    <name type="scientific">Chytriomyces confervae</name>
    <dbReference type="NCBI Taxonomy" id="246404"/>
    <lineage>
        <taxon>Eukaryota</taxon>
        <taxon>Fungi</taxon>
        <taxon>Fungi incertae sedis</taxon>
        <taxon>Chytridiomycota</taxon>
        <taxon>Chytridiomycota incertae sedis</taxon>
        <taxon>Chytridiomycetes</taxon>
        <taxon>Chytridiales</taxon>
        <taxon>Chytriomycetaceae</taxon>
        <taxon>Chytriomyces</taxon>
    </lineage>
</organism>
<dbReference type="InterPro" id="IPR047261">
    <property type="entry name" value="MRM1_MeTrfase_dom"/>
</dbReference>
<reference evidence="11 12" key="1">
    <citation type="journal article" date="2019" name="Sci. Rep.">
        <title>Comparative genomics of chytrid fungi reveal insights into the obligate biotrophic and pathogenic lifestyle of Synchytrium endobioticum.</title>
        <authorList>
            <person name="van de Vossenberg B.T.L.H."/>
            <person name="Warris S."/>
            <person name="Nguyen H.D.T."/>
            <person name="van Gent-Pelzer M.P.E."/>
            <person name="Joly D.L."/>
            <person name="van de Geest H.C."/>
            <person name="Bonants P.J.M."/>
            <person name="Smith D.S."/>
            <person name="Levesque C.A."/>
            <person name="van der Lee T.A.J."/>
        </authorList>
    </citation>
    <scope>NUCLEOTIDE SEQUENCE [LARGE SCALE GENOMIC DNA]</scope>
    <source>
        <strain evidence="11 12">CBS 675.73</strain>
    </source>
</reference>
<dbReference type="PANTHER" id="PTHR46103">
    <property type="entry name" value="RRNA METHYLTRANSFERASE 1, MITOCHONDRIAL"/>
    <property type="match status" value="1"/>
</dbReference>
<dbReference type="CDD" id="cd18105">
    <property type="entry name" value="SpoU-like_MRM1"/>
    <property type="match status" value="1"/>
</dbReference>
<dbReference type="Proteomes" id="UP000320333">
    <property type="component" value="Unassembled WGS sequence"/>
</dbReference>
<evidence type="ECO:0000256" key="8">
    <source>
        <dbReference type="ARBA" id="ARBA00023128"/>
    </source>
</evidence>
<keyword evidence="4" id="KW-0489">Methyltransferase</keyword>